<dbReference type="PANTHER" id="PTHR46985:SF2">
    <property type="entry name" value="APOPTOSIS-ASSOCIATED SPECK-LIKE PROTEIN CONTAINING A CARD"/>
    <property type="match status" value="1"/>
</dbReference>
<keyword evidence="11" id="KW-1185">Reference proteome</keyword>
<sequence>MADEKHFVDKHRIKLIEKVSNIPAILDELLRENVIQEDSYDKIRALPTSQDKMRELVSGPLEAIGVQGKEIFYKILNKHESYLINDLKTTEVPVEPKTAKKMLFETLNDLSSEELHTFKSLFELEKGLPLSPRSLQDTVELMVETYSHECVELTKKVLKKMNRTDLLQRLSDISSGTKEKQQPSLIQRVETMTSVIELLLETLKELRDGELQKFKKVLDFHRNFSDAPSSLQGSTDRQDIVFSVVKTYGQQSVEKTKEVLMEMERTDLVQKLSDSSSAPKKKHSVDEYLSALIHNVATMRAVKELLLETLSGLSSEELEKFKWLLQFRFFQRGVLKYSSRQLQWTDGADELVDGMLENYDQQSVEVTREVLMEMKRTDLVQMLSETSSGTKAAGTSAQASGVTTIEKEKLSALIPKVAKAAVVFRVLETLKAIKTKSLLDMKRTDLVQRLSETKEEVGRKRL</sequence>
<name>A0A6A5F1L0_PERFL</name>
<accession>A0A6A5F1L0</accession>
<dbReference type="InterPro" id="IPR001315">
    <property type="entry name" value="CARD"/>
</dbReference>
<feature type="domain" description="DED" evidence="7">
    <location>
        <begin position="301"/>
        <end position="385"/>
    </location>
</feature>
<dbReference type="GO" id="GO:0042981">
    <property type="term" value="P:regulation of apoptotic process"/>
    <property type="evidence" value="ECO:0007669"/>
    <property type="project" value="InterPro"/>
</dbReference>
<feature type="domain" description="Pyrin" evidence="9">
    <location>
        <begin position="299"/>
        <end position="389"/>
    </location>
</feature>
<dbReference type="AlphaFoldDB" id="A0A6A5F1L0"/>
<keyword evidence="3" id="KW-0399">Innate immunity</keyword>
<evidence type="ECO:0000256" key="3">
    <source>
        <dbReference type="ARBA" id="ARBA00022588"/>
    </source>
</evidence>
<dbReference type="Proteomes" id="UP000465112">
    <property type="component" value="Chromosome 7"/>
</dbReference>
<dbReference type="CDD" id="cd08330">
    <property type="entry name" value="CARD_ASC_NALP1"/>
    <property type="match status" value="1"/>
</dbReference>
<evidence type="ECO:0000313" key="11">
    <source>
        <dbReference type="Proteomes" id="UP000465112"/>
    </source>
</evidence>
<comment type="caution">
    <text evidence="10">The sequence shown here is derived from an EMBL/GenBank/DDBJ whole genome shotgun (WGS) entry which is preliminary data.</text>
</comment>
<evidence type="ECO:0000256" key="6">
    <source>
        <dbReference type="ARBA" id="ARBA00023233"/>
    </source>
</evidence>
<dbReference type="SUPFAM" id="SSF47986">
    <property type="entry name" value="DEATH domain"/>
    <property type="match status" value="4"/>
</dbReference>
<dbReference type="PROSITE" id="PS50168">
    <property type="entry name" value="DED"/>
    <property type="match status" value="2"/>
</dbReference>
<dbReference type="InterPro" id="IPR011029">
    <property type="entry name" value="DEATH-like_dom_sf"/>
</dbReference>
<evidence type="ECO:0000259" key="9">
    <source>
        <dbReference type="PROSITE" id="PS50824"/>
    </source>
</evidence>
<keyword evidence="5" id="KW-0395">Inflammatory response</keyword>
<evidence type="ECO:0000256" key="2">
    <source>
        <dbReference type="ARBA" id="ARBA00022490"/>
    </source>
</evidence>
<dbReference type="PROSITE" id="PS50824">
    <property type="entry name" value="DAPIN"/>
    <property type="match status" value="1"/>
</dbReference>
<evidence type="ECO:0000259" key="7">
    <source>
        <dbReference type="PROSITE" id="PS50168"/>
    </source>
</evidence>
<reference evidence="10 11" key="1">
    <citation type="submission" date="2019-06" db="EMBL/GenBank/DDBJ databases">
        <title>A chromosome-scale genome assembly of the European perch, Perca fluviatilis.</title>
        <authorList>
            <person name="Roques C."/>
            <person name="Zahm M."/>
            <person name="Cabau C."/>
            <person name="Klopp C."/>
            <person name="Bouchez O."/>
            <person name="Donnadieu C."/>
            <person name="Kuhl H."/>
            <person name="Gislard M."/>
            <person name="Guendouz S."/>
            <person name="Journot L."/>
            <person name="Haffray P."/>
            <person name="Bestin A."/>
            <person name="Morvezen R."/>
            <person name="Feron R."/>
            <person name="Wen M."/>
            <person name="Jouanno E."/>
            <person name="Herpin A."/>
            <person name="Schartl M."/>
            <person name="Postlethwait J."/>
            <person name="Schaerlinger B."/>
            <person name="Chardard D."/>
            <person name="Lecocq T."/>
            <person name="Poncet C."/>
            <person name="Jaffrelo L."/>
            <person name="Lampietro C."/>
            <person name="Guiguen Y."/>
        </authorList>
    </citation>
    <scope>NUCLEOTIDE SEQUENCE [LARGE SCALE GENOMIC DNA]</scope>
    <source>
        <tissue evidence="10">Blood</tissue>
    </source>
</reference>
<keyword evidence="2" id="KW-0963">Cytoplasm</keyword>
<dbReference type="InterPro" id="IPR004020">
    <property type="entry name" value="DAPIN"/>
</dbReference>
<gene>
    <name evidence="10" type="ORF">PFLUV_G00088710</name>
</gene>
<evidence type="ECO:0000313" key="10">
    <source>
        <dbReference type="EMBL" id="KAF1388296.1"/>
    </source>
</evidence>
<evidence type="ECO:0000256" key="4">
    <source>
        <dbReference type="ARBA" id="ARBA00022859"/>
    </source>
</evidence>
<dbReference type="Pfam" id="PF02758">
    <property type="entry name" value="PYRIN"/>
    <property type="match status" value="3"/>
</dbReference>
<dbReference type="InterPro" id="IPR033516">
    <property type="entry name" value="CARD8/ASC/NALP1_CARD"/>
</dbReference>
<dbReference type="GO" id="GO:0061702">
    <property type="term" value="C:canonical inflammasome complex"/>
    <property type="evidence" value="ECO:0007669"/>
    <property type="project" value="UniProtKB-SubCell"/>
</dbReference>
<comment type="subcellular location">
    <subcellularLocation>
        <location evidence="1">Inflammasome</location>
    </subcellularLocation>
</comment>
<organism evidence="10 11">
    <name type="scientific">Perca fluviatilis</name>
    <name type="common">European perch</name>
    <dbReference type="NCBI Taxonomy" id="8168"/>
    <lineage>
        <taxon>Eukaryota</taxon>
        <taxon>Metazoa</taxon>
        <taxon>Chordata</taxon>
        <taxon>Craniata</taxon>
        <taxon>Vertebrata</taxon>
        <taxon>Euteleostomi</taxon>
        <taxon>Actinopterygii</taxon>
        <taxon>Neopterygii</taxon>
        <taxon>Teleostei</taxon>
        <taxon>Neoteleostei</taxon>
        <taxon>Acanthomorphata</taxon>
        <taxon>Eupercaria</taxon>
        <taxon>Perciformes</taxon>
        <taxon>Percoidei</taxon>
        <taxon>Percidae</taxon>
        <taxon>Percinae</taxon>
        <taxon>Perca</taxon>
    </lineage>
</organism>
<proteinExistence type="predicted"/>
<keyword evidence="4" id="KW-0391">Immunity</keyword>
<evidence type="ECO:0008006" key="12">
    <source>
        <dbReference type="Google" id="ProtNLM"/>
    </source>
</evidence>
<dbReference type="EMBL" id="VHII01000007">
    <property type="protein sequence ID" value="KAF1388296.1"/>
    <property type="molecule type" value="Genomic_DNA"/>
</dbReference>
<dbReference type="PROSITE" id="PS50209">
    <property type="entry name" value="CARD"/>
    <property type="match status" value="1"/>
</dbReference>
<evidence type="ECO:0000256" key="1">
    <source>
        <dbReference type="ARBA" id="ARBA00004110"/>
    </source>
</evidence>
<feature type="domain" description="DED" evidence="7">
    <location>
        <begin position="98"/>
        <end position="172"/>
    </location>
</feature>
<dbReference type="InterPro" id="IPR001875">
    <property type="entry name" value="DED_dom"/>
</dbReference>
<evidence type="ECO:0000256" key="5">
    <source>
        <dbReference type="ARBA" id="ARBA00023198"/>
    </source>
</evidence>
<dbReference type="PANTHER" id="PTHR46985">
    <property type="entry name" value="NACHT, LRR AND PYD DOMAINS-CONTAINING PROTEIN 1"/>
    <property type="match status" value="1"/>
</dbReference>
<keyword evidence="6" id="KW-1271">Inflammasome</keyword>
<dbReference type="Pfam" id="PF00619">
    <property type="entry name" value="CARD"/>
    <property type="match status" value="1"/>
</dbReference>
<dbReference type="InterPro" id="IPR051249">
    <property type="entry name" value="NLRP_Inflammasome"/>
</dbReference>
<evidence type="ECO:0000259" key="8">
    <source>
        <dbReference type="PROSITE" id="PS50209"/>
    </source>
</evidence>
<dbReference type="Gene3D" id="1.10.533.10">
    <property type="entry name" value="Death Domain, Fas"/>
    <property type="match status" value="4"/>
</dbReference>
<dbReference type="SMART" id="SM01289">
    <property type="entry name" value="PYRIN"/>
    <property type="match status" value="3"/>
</dbReference>
<feature type="domain" description="CARD" evidence="8">
    <location>
        <begin position="1"/>
        <end position="91"/>
    </location>
</feature>
<dbReference type="GO" id="GO:0045087">
    <property type="term" value="P:innate immune response"/>
    <property type="evidence" value="ECO:0007669"/>
    <property type="project" value="UniProtKB-KW"/>
</dbReference>
<protein>
    <recommendedName>
        <fullName evidence="12">CARD domain-containing protein</fullName>
    </recommendedName>
</protein>
<dbReference type="GO" id="GO:0006954">
    <property type="term" value="P:inflammatory response"/>
    <property type="evidence" value="ECO:0007669"/>
    <property type="project" value="UniProtKB-KW"/>
</dbReference>